<organism evidence="2 3">
    <name type="scientific">Flavobacterium aquicola</name>
    <dbReference type="NCBI Taxonomy" id="1682742"/>
    <lineage>
        <taxon>Bacteria</taxon>
        <taxon>Pseudomonadati</taxon>
        <taxon>Bacteroidota</taxon>
        <taxon>Flavobacteriia</taxon>
        <taxon>Flavobacteriales</taxon>
        <taxon>Flavobacteriaceae</taxon>
        <taxon>Flavobacterium</taxon>
    </lineage>
</organism>
<dbReference type="OrthoDB" id="997066at2"/>
<dbReference type="Pfam" id="PF14534">
    <property type="entry name" value="DUF4440"/>
    <property type="match status" value="1"/>
</dbReference>
<feature type="domain" description="DUF4440" evidence="1">
    <location>
        <begin position="6"/>
        <end position="111"/>
    </location>
</feature>
<dbReference type="SUPFAM" id="SSF54427">
    <property type="entry name" value="NTF2-like"/>
    <property type="match status" value="1"/>
</dbReference>
<dbReference type="Gene3D" id="3.10.450.50">
    <property type="match status" value="1"/>
</dbReference>
<evidence type="ECO:0000313" key="2">
    <source>
        <dbReference type="EMBL" id="REH00062.1"/>
    </source>
</evidence>
<gene>
    <name evidence="2" type="ORF">C8P67_10329</name>
</gene>
<proteinExistence type="predicted"/>
<protein>
    <submittedName>
        <fullName evidence="2">Uncharacterized protein DUF4440</fullName>
    </submittedName>
</protein>
<evidence type="ECO:0000313" key="3">
    <source>
        <dbReference type="Proteomes" id="UP000257136"/>
    </source>
</evidence>
<dbReference type="Proteomes" id="UP000257136">
    <property type="component" value="Unassembled WGS sequence"/>
</dbReference>
<dbReference type="EMBL" id="QUNI01000003">
    <property type="protein sequence ID" value="REH00062.1"/>
    <property type="molecule type" value="Genomic_DNA"/>
</dbReference>
<dbReference type="InterPro" id="IPR032710">
    <property type="entry name" value="NTF2-like_dom_sf"/>
</dbReference>
<name>A0A3E0EPG3_9FLAO</name>
<keyword evidence="3" id="KW-1185">Reference proteome</keyword>
<dbReference type="InterPro" id="IPR027843">
    <property type="entry name" value="DUF4440"/>
</dbReference>
<dbReference type="RefSeq" id="WP_115811107.1">
    <property type="nucleotide sequence ID" value="NZ_QUNI01000003.1"/>
</dbReference>
<sequence length="122" mass="13505">MEKSEIVNAENELLSAIKNIDISVLERVLHDNLLFNLPNGQTITKDADLAGYRAGKMKIDFLEASNQVINIIGDSAVVCVSILLKGTYDNSPLDGNYRYIRVWKQFDDGLKVIAGSCVAFLK</sequence>
<dbReference type="AlphaFoldDB" id="A0A3E0EPG3"/>
<accession>A0A3E0EPG3</accession>
<comment type="caution">
    <text evidence="2">The sequence shown here is derived from an EMBL/GenBank/DDBJ whole genome shotgun (WGS) entry which is preliminary data.</text>
</comment>
<reference evidence="2 3" key="1">
    <citation type="submission" date="2018-08" db="EMBL/GenBank/DDBJ databases">
        <title>Genomic Encyclopedia of Archaeal and Bacterial Type Strains, Phase II (KMG-II): from individual species to whole genera.</title>
        <authorList>
            <person name="Goeker M."/>
        </authorList>
    </citation>
    <scope>NUCLEOTIDE SEQUENCE [LARGE SCALE GENOMIC DNA]</scope>
    <source>
        <strain evidence="2 3">DSM 100880</strain>
    </source>
</reference>
<evidence type="ECO:0000259" key="1">
    <source>
        <dbReference type="Pfam" id="PF14534"/>
    </source>
</evidence>